<dbReference type="InterPro" id="IPR035595">
    <property type="entry name" value="UDP_glycos_trans_CS"/>
</dbReference>
<comment type="similarity">
    <text evidence="1 4">Belongs to the UDP-glycosyltransferase family.</text>
</comment>
<feature type="transmembrane region" description="Helical" evidence="5">
    <location>
        <begin position="17"/>
        <end position="37"/>
    </location>
</feature>
<dbReference type="FunFam" id="3.40.50.2000:FF:000051">
    <property type="entry name" value="Glycosyltransferase"/>
    <property type="match status" value="1"/>
</dbReference>
<evidence type="ECO:0000256" key="1">
    <source>
        <dbReference type="ARBA" id="ARBA00009995"/>
    </source>
</evidence>
<name>J3M4Z7_ORYBR</name>
<dbReference type="HOGENOM" id="CLU_001724_1_0_1"/>
<evidence type="ECO:0000256" key="3">
    <source>
        <dbReference type="ARBA" id="ARBA00022679"/>
    </source>
</evidence>
<evidence type="ECO:0000313" key="6">
    <source>
        <dbReference type="EnsemblPlants" id="OB05G16710.1"/>
    </source>
</evidence>
<dbReference type="InterPro" id="IPR002213">
    <property type="entry name" value="UDP_glucos_trans"/>
</dbReference>
<proteinExistence type="inferred from homology"/>
<evidence type="ECO:0000256" key="5">
    <source>
        <dbReference type="SAM" id="Phobius"/>
    </source>
</evidence>
<dbReference type="SUPFAM" id="SSF53756">
    <property type="entry name" value="UDP-Glycosyltransferase/glycogen phosphorylase"/>
    <property type="match status" value="1"/>
</dbReference>
<dbReference type="PROSITE" id="PS00375">
    <property type="entry name" value="UDPGT"/>
    <property type="match status" value="1"/>
</dbReference>
<dbReference type="CDD" id="cd03784">
    <property type="entry name" value="GT1_Gtf-like"/>
    <property type="match status" value="1"/>
</dbReference>
<keyword evidence="7" id="KW-1185">Reference proteome</keyword>
<keyword evidence="3 4" id="KW-0808">Transferase</keyword>
<evidence type="ECO:0000256" key="4">
    <source>
        <dbReference type="RuleBase" id="RU003718"/>
    </source>
</evidence>
<dbReference type="Pfam" id="PF00201">
    <property type="entry name" value="UDPGT"/>
    <property type="match status" value="1"/>
</dbReference>
<reference evidence="6" key="2">
    <citation type="submission" date="2013-04" db="UniProtKB">
        <authorList>
            <consortium name="EnsemblPlants"/>
        </authorList>
    </citation>
    <scope>IDENTIFICATION</scope>
</reference>
<evidence type="ECO:0000313" key="7">
    <source>
        <dbReference type="Proteomes" id="UP000006038"/>
    </source>
</evidence>
<dbReference type="PANTHER" id="PTHR48046">
    <property type="entry name" value="UDP-GLYCOSYLTRANSFERASE 72E1"/>
    <property type="match status" value="1"/>
</dbReference>
<dbReference type="GO" id="GO:0008194">
    <property type="term" value="F:UDP-glycosyltransferase activity"/>
    <property type="evidence" value="ECO:0007669"/>
    <property type="project" value="InterPro"/>
</dbReference>
<dbReference type="Proteomes" id="UP000006038">
    <property type="component" value="Chromosome 5"/>
</dbReference>
<dbReference type="AlphaFoldDB" id="J3M4Z7"/>
<dbReference type="PANTHER" id="PTHR48046:SF6">
    <property type="entry name" value="GLYCOSYLTRANSFERASE"/>
    <property type="match status" value="1"/>
</dbReference>
<accession>J3M4Z7</accession>
<dbReference type="Gramene" id="OB05G16710.1">
    <property type="protein sequence ID" value="OB05G16710.1"/>
    <property type="gene ID" value="OB05G16710"/>
</dbReference>
<reference evidence="6" key="1">
    <citation type="journal article" date="2013" name="Nat. Commun.">
        <title>Whole-genome sequencing of Oryza brachyantha reveals mechanisms underlying Oryza genome evolution.</title>
        <authorList>
            <person name="Chen J."/>
            <person name="Huang Q."/>
            <person name="Gao D."/>
            <person name="Wang J."/>
            <person name="Lang Y."/>
            <person name="Liu T."/>
            <person name="Li B."/>
            <person name="Bai Z."/>
            <person name="Luis Goicoechea J."/>
            <person name="Liang C."/>
            <person name="Chen C."/>
            <person name="Zhang W."/>
            <person name="Sun S."/>
            <person name="Liao Y."/>
            <person name="Zhang X."/>
            <person name="Yang L."/>
            <person name="Song C."/>
            <person name="Wang M."/>
            <person name="Shi J."/>
            <person name="Liu G."/>
            <person name="Liu J."/>
            <person name="Zhou H."/>
            <person name="Zhou W."/>
            <person name="Yu Q."/>
            <person name="An N."/>
            <person name="Chen Y."/>
            <person name="Cai Q."/>
            <person name="Wang B."/>
            <person name="Liu B."/>
            <person name="Min J."/>
            <person name="Huang Y."/>
            <person name="Wu H."/>
            <person name="Li Z."/>
            <person name="Zhang Y."/>
            <person name="Yin Y."/>
            <person name="Song W."/>
            <person name="Jiang J."/>
            <person name="Jackson S.A."/>
            <person name="Wing R.A."/>
            <person name="Wang J."/>
            <person name="Chen M."/>
        </authorList>
    </citation>
    <scope>NUCLEOTIDE SEQUENCE [LARGE SCALE GENOMIC DNA]</scope>
    <source>
        <strain evidence="6">cv. IRGC 101232</strain>
    </source>
</reference>
<keyword evidence="5" id="KW-0472">Membrane</keyword>
<organism evidence="6">
    <name type="scientific">Oryza brachyantha</name>
    <name type="common">malo sina</name>
    <dbReference type="NCBI Taxonomy" id="4533"/>
    <lineage>
        <taxon>Eukaryota</taxon>
        <taxon>Viridiplantae</taxon>
        <taxon>Streptophyta</taxon>
        <taxon>Embryophyta</taxon>
        <taxon>Tracheophyta</taxon>
        <taxon>Spermatophyta</taxon>
        <taxon>Magnoliopsida</taxon>
        <taxon>Liliopsida</taxon>
        <taxon>Poales</taxon>
        <taxon>Poaceae</taxon>
        <taxon>BOP clade</taxon>
        <taxon>Oryzoideae</taxon>
        <taxon>Oryzeae</taxon>
        <taxon>Oryzinae</taxon>
        <taxon>Oryza</taxon>
    </lineage>
</organism>
<dbReference type="Gene3D" id="3.40.50.2000">
    <property type="entry name" value="Glycogen Phosphorylase B"/>
    <property type="match status" value="2"/>
</dbReference>
<dbReference type="EnsemblPlants" id="OB05G16710.1">
    <property type="protein sequence ID" value="OB05G16710.1"/>
    <property type="gene ID" value="OB05G16710"/>
</dbReference>
<protein>
    <submittedName>
        <fullName evidence="6">Uncharacterized protein</fullName>
    </submittedName>
</protein>
<keyword evidence="5" id="KW-1133">Transmembrane helix</keyword>
<keyword evidence="2 4" id="KW-0328">Glycosyltransferase</keyword>
<dbReference type="OMA" id="WAIKRPD"/>
<dbReference type="eggNOG" id="KOG1192">
    <property type="taxonomic scope" value="Eukaryota"/>
</dbReference>
<keyword evidence="5" id="KW-0812">Transmembrane</keyword>
<evidence type="ECO:0000256" key="2">
    <source>
        <dbReference type="ARBA" id="ARBA00022676"/>
    </source>
</evidence>
<sequence>MIGTPARVVADKLGVPFYMFFTSPWMLLSLFLHLPAIDAARGQGEHRDATAPILLPGCVPIHAHDLPSSMLADRSSETYAGLLAMAMDAATADGILVNTFREGERAVGAAPEGVKLPPVHAVGPLVWTRRPVSDDREHRCLSWLDQQPRRSVVYVSFGSGGTLTWQQTAELALGLEQSQHRFIWAIKRPDQDTPSGAFFGTAHQAKEDTTMEFLPNGFIERTRGVGLVVQSWVPQTAILGHMSIGCFVTHCGWNSTLESVSNEVPMIAWPLYAEQKMNAAMMEVQTKVAIRINVGSKRFITKKEIARAIKRVMEEGEEAERLRQCIGELKDKSVLALSKDGCSTSALAQVVHSWKCTVGKK</sequence>